<keyword evidence="8" id="KW-0788">Thiol protease</keyword>
<dbReference type="Pfam" id="PF06337">
    <property type="entry name" value="DUSP"/>
    <property type="match status" value="2"/>
</dbReference>
<dbReference type="InterPro" id="IPR000626">
    <property type="entry name" value="Ubiquitin-like_dom"/>
</dbReference>
<dbReference type="Gene3D" id="3.10.20.90">
    <property type="entry name" value="Phosphatidylinositol 3-kinase Catalytic Subunit, Chain A, domain 1"/>
    <property type="match status" value="1"/>
</dbReference>
<comment type="similarity">
    <text evidence="3">Belongs to the peptidase C19 family.</text>
</comment>
<organism evidence="13">
    <name type="scientific">Arcella intermedia</name>
    <dbReference type="NCBI Taxonomy" id="1963864"/>
    <lineage>
        <taxon>Eukaryota</taxon>
        <taxon>Amoebozoa</taxon>
        <taxon>Tubulinea</taxon>
        <taxon>Elardia</taxon>
        <taxon>Arcellinida</taxon>
        <taxon>Sphaerothecina</taxon>
        <taxon>Arcellidae</taxon>
        <taxon>Arcella</taxon>
    </lineage>
</organism>
<evidence type="ECO:0000256" key="2">
    <source>
        <dbReference type="ARBA" id="ARBA00004123"/>
    </source>
</evidence>
<reference evidence="13" key="1">
    <citation type="journal article" date="2020" name="J. Eukaryot. Microbiol.">
        <title>De novo Sequencing, Assembly and Annotation of the Transcriptome for the Free-Living Testate Amoeba Arcella intermedia.</title>
        <authorList>
            <person name="Ribeiro G.M."/>
            <person name="Porfirio-Sousa A.L."/>
            <person name="Maurer-Alcala X.X."/>
            <person name="Katz L.A."/>
            <person name="Lahr D.J.G."/>
        </authorList>
    </citation>
    <scope>NUCLEOTIDE SEQUENCE</scope>
</reference>
<evidence type="ECO:0000256" key="3">
    <source>
        <dbReference type="ARBA" id="ARBA00009085"/>
    </source>
</evidence>
<dbReference type="InterPro" id="IPR018200">
    <property type="entry name" value="USP_CS"/>
</dbReference>
<dbReference type="EMBL" id="GIBP01000569">
    <property type="protein sequence ID" value="NDV29538.1"/>
    <property type="molecule type" value="Transcribed_RNA"/>
</dbReference>
<feature type="domain" description="USP" evidence="11">
    <location>
        <begin position="1"/>
        <end position="286"/>
    </location>
</feature>
<keyword evidence="9" id="KW-0539">Nucleus</keyword>
<evidence type="ECO:0000256" key="4">
    <source>
        <dbReference type="ARBA" id="ARBA00012759"/>
    </source>
</evidence>
<feature type="domain" description="DUSP" evidence="12">
    <location>
        <begin position="537"/>
        <end position="641"/>
    </location>
</feature>
<evidence type="ECO:0000259" key="12">
    <source>
        <dbReference type="PROSITE" id="PS51283"/>
    </source>
</evidence>
<feature type="domain" description="DUSP" evidence="12">
    <location>
        <begin position="314"/>
        <end position="401"/>
    </location>
</feature>
<dbReference type="SUPFAM" id="SSF143791">
    <property type="entry name" value="DUSP-like"/>
    <property type="match status" value="2"/>
</dbReference>
<evidence type="ECO:0000256" key="9">
    <source>
        <dbReference type="ARBA" id="ARBA00023242"/>
    </source>
</evidence>
<dbReference type="InterPro" id="IPR038765">
    <property type="entry name" value="Papain-like_cys_pep_sf"/>
</dbReference>
<dbReference type="InterPro" id="IPR029071">
    <property type="entry name" value="Ubiquitin-like_domsf"/>
</dbReference>
<name>A0A6B2KY63_9EUKA</name>
<dbReference type="InterPro" id="IPR001394">
    <property type="entry name" value="Peptidase_C19_UCH"/>
</dbReference>
<evidence type="ECO:0000259" key="10">
    <source>
        <dbReference type="PROSITE" id="PS50053"/>
    </source>
</evidence>
<dbReference type="SUPFAM" id="SSF54001">
    <property type="entry name" value="Cysteine proteinases"/>
    <property type="match status" value="1"/>
</dbReference>
<dbReference type="GO" id="GO:0004843">
    <property type="term" value="F:cysteine-type deubiquitinase activity"/>
    <property type="evidence" value="ECO:0007669"/>
    <property type="project" value="UniProtKB-EC"/>
</dbReference>
<evidence type="ECO:0000256" key="1">
    <source>
        <dbReference type="ARBA" id="ARBA00000707"/>
    </source>
</evidence>
<dbReference type="PROSITE" id="PS00973">
    <property type="entry name" value="USP_2"/>
    <property type="match status" value="1"/>
</dbReference>
<keyword evidence="7" id="KW-0378">Hydrolase</keyword>
<protein>
    <recommendedName>
        <fullName evidence="4">ubiquitinyl hydrolase 1</fullName>
        <ecNumber evidence="4">3.4.19.12</ecNumber>
    </recommendedName>
</protein>
<keyword evidence="5" id="KW-0645">Protease</keyword>
<dbReference type="Gene3D" id="3.90.70.10">
    <property type="entry name" value="Cysteine proteinases"/>
    <property type="match status" value="1"/>
</dbReference>
<dbReference type="InterPro" id="IPR028889">
    <property type="entry name" value="USP"/>
</dbReference>
<keyword evidence="6" id="KW-0833">Ubl conjugation pathway</keyword>
<evidence type="ECO:0000259" key="11">
    <source>
        <dbReference type="PROSITE" id="PS50235"/>
    </source>
</evidence>
<dbReference type="EC" id="3.4.19.12" evidence="4"/>
<dbReference type="GO" id="GO:0005634">
    <property type="term" value="C:nucleus"/>
    <property type="evidence" value="ECO:0007669"/>
    <property type="project" value="UniProtKB-SubCell"/>
</dbReference>
<evidence type="ECO:0000313" key="13">
    <source>
        <dbReference type="EMBL" id="NDV29538.1"/>
    </source>
</evidence>
<dbReference type="GO" id="GO:0006508">
    <property type="term" value="P:proteolysis"/>
    <property type="evidence" value="ECO:0007669"/>
    <property type="project" value="UniProtKB-KW"/>
</dbReference>
<dbReference type="SUPFAM" id="SSF54236">
    <property type="entry name" value="Ubiquitin-like"/>
    <property type="match status" value="1"/>
</dbReference>
<dbReference type="PROSITE" id="PS51283">
    <property type="entry name" value="DUSP"/>
    <property type="match status" value="2"/>
</dbReference>
<evidence type="ECO:0000256" key="6">
    <source>
        <dbReference type="ARBA" id="ARBA00022786"/>
    </source>
</evidence>
<dbReference type="Gene3D" id="4.10.1060.10">
    <property type="entry name" value="Zinc finger, RanBP2-type"/>
    <property type="match status" value="1"/>
</dbReference>
<sequence length="828" mass="97041">MKNLGSTCYMNSMLQCMFSVPELVQIISSSNPSKEDILLGNNLPINDLKLLFSNLQKKIKKYEEPTDFAKNLKVDVSIQQDAQEFYQLLLDYLESTLRTSPVKGSAEKLTNLFTGKLIYRTKCQNCKATSDVSGEYNQISLTVDKDENNAFLEYFEDEKIEGYVCEKCNDTTVASRSTLLTSCPPVLTVHLMRFVFDKSSLSRTKVCSEVEVLRELDLHRYNSNVNARYELFSVINHIGSTAHSGHYVSYVKHDSTWWKFDDTEVSREEPNERSTNCAYMLFYRKVEGLNNSNLVAKVEKQTEEEREKELKRIQQEKENRKLIKSILSPDYSPSCWINADWLRRWLLKESNLGKINNEVLYCEHKKLTTNIYLLKRIRGEAWKKLVEQYGGGPEFVDEKSFCTKCIEKNVKQLKLQFEFKSSKKEIEDKIHDTYMGYHFYGQKKYYILASWFEEWKKCESPEQLKKLKGNFTDHIRCEHGNLTTNSELLKAVPLEVYNYFKAHFPHKFVEMSTDDQSCKSCKELEENLKDIKYRQDQTRREQKHNLSTVNRFQYGVRVFYLLSKKWYEQWKAWVEQDSDTEPIKIDNSDLFCKHHKCNFILSEQLDKQPSQRKFVIIEDYTWNKFSKYYEHVEGKIEVFIHKQKSTLTIDEYDIIPESCATCASEAEISEKKAASLFQQKPLRVKNEISWSREEKEIICSYTNTVGDLKLKIFEKLDIPPVEQKLVYEDEAKNEVHLKDIHKTLQEYGVTTYGIVYIQRGNEAEPEMEPMITQKTEKAFEGSLLNTSLRDSKKPTPPPPKSWTCSSCTFENEDMKATVCFVCETSRKK</sequence>
<dbReference type="PANTHER" id="PTHR24006">
    <property type="entry name" value="UBIQUITIN CARBOXYL-TERMINAL HYDROLASE"/>
    <property type="match status" value="1"/>
</dbReference>
<dbReference type="GO" id="GO:0005829">
    <property type="term" value="C:cytosol"/>
    <property type="evidence" value="ECO:0007669"/>
    <property type="project" value="TreeGrafter"/>
</dbReference>
<dbReference type="Pfam" id="PF00443">
    <property type="entry name" value="UCH"/>
    <property type="match status" value="1"/>
</dbReference>
<comment type="catalytic activity">
    <reaction evidence="1">
        <text>Thiol-dependent hydrolysis of ester, thioester, amide, peptide and isopeptide bonds formed by the C-terminal Gly of ubiquitin (a 76-residue protein attached to proteins as an intracellular targeting signal).</text>
        <dbReference type="EC" id="3.4.19.12"/>
    </reaction>
</comment>
<dbReference type="PROSITE" id="PS50235">
    <property type="entry name" value="USP_3"/>
    <property type="match status" value="1"/>
</dbReference>
<evidence type="ECO:0000256" key="5">
    <source>
        <dbReference type="ARBA" id="ARBA00022670"/>
    </source>
</evidence>
<feature type="domain" description="Ubiquitin-like" evidence="10">
    <location>
        <begin position="680"/>
        <end position="757"/>
    </location>
</feature>
<accession>A0A6B2KY63</accession>
<comment type="subcellular location">
    <subcellularLocation>
        <location evidence="2">Nucleus</location>
    </subcellularLocation>
</comment>
<dbReference type="PROSITE" id="PS50053">
    <property type="entry name" value="UBIQUITIN_2"/>
    <property type="match status" value="1"/>
</dbReference>
<dbReference type="Gene3D" id="3.30.2230.10">
    <property type="entry name" value="DUSP-like"/>
    <property type="match status" value="1"/>
</dbReference>
<proteinExistence type="inferred from homology"/>
<dbReference type="AlphaFoldDB" id="A0A6B2KY63"/>
<evidence type="ECO:0000256" key="8">
    <source>
        <dbReference type="ARBA" id="ARBA00022807"/>
    </source>
</evidence>
<evidence type="ECO:0000256" key="7">
    <source>
        <dbReference type="ARBA" id="ARBA00022801"/>
    </source>
</evidence>
<dbReference type="InterPro" id="IPR006615">
    <property type="entry name" value="Pept_C19_DUSP"/>
</dbReference>
<dbReference type="InterPro" id="IPR050164">
    <property type="entry name" value="Peptidase_C19"/>
</dbReference>
<dbReference type="InterPro" id="IPR035927">
    <property type="entry name" value="DUSP-like_sf"/>
</dbReference>
<dbReference type="PANTHER" id="PTHR24006:SF722">
    <property type="entry name" value="UBIQUITIN CARBOXYL-TERMINAL HYDROLASE 48"/>
    <property type="match status" value="1"/>
</dbReference>
<dbReference type="GO" id="GO:0016579">
    <property type="term" value="P:protein deubiquitination"/>
    <property type="evidence" value="ECO:0007669"/>
    <property type="project" value="InterPro"/>
</dbReference>